<evidence type="ECO:0000313" key="2">
    <source>
        <dbReference type="Proteomes" id="UP000807353"/>
    </source>
</evidence>
<dbReference type="AlphaFoldDB" id="A0A9P6CHI0"/>
<dbReference type="OrthoDB" id="269227at2759"/>
<evidence type="ECO:0000313" key="1">
    <source>
        <dbReference type="EMBL" id="KAF9460959.1"/>
    </source>
</evidence>
<dbReference type="Gene3D" id="3.50.50.60">
    <property type="entry name" value="FAD/NAD(P)-binding domain"/>
    <property type="match status" value="1"/>
</dbReference>
<reference evidence="1" key="1">
    <citation type="submission" date="2020-11" db="EMBL/GenBank/DDBJ databases">
        <authorList>
            <consortium name="DOE Joint Genome Institute"/>
            <person name="Ahrendt S."/>
            <person name="Riley R."/>
            <person name="Andreopoulos W."/>
            <person name="Labutti K."/>
            <person name="Pangilinan J."/>
            <person name="Ruiz-Duenas F.J."/>
            <person name="Barrasa J.M."/>
            <person name="Sanchez-Garcia M."/>
            <person name="Camarero S."/>
            <person name="Miyauchi S."/>
            <person name="Serrano A."/>
            <person name="Linde D."/>
            <person name="Babiker R."/>
            <person name="Drula E."/>
            <person name="Ayuso-Fernandez I."/>
            <person name="Pacheco R."/>
            <person name="Padilla G."/>
            <person name="Ferreira P."/>
            <person name="Barriuso J."/>
            <person name="Kellner H."/>
            <person name="Castanera R."/>
            <person name="Alfaro M."/>
            <person name="Ramirez L."/>
            <person name="Pisabarro A.G."/>
            <person name="Kuo A."/>
            <person name="Tritt A."/>
            <person name="Lipzen A."/>
            <person name="He G."/>
            <person name="Yan M."/>
            <person name="Ng V."/>
            <person name="Cullen D."/>
            <person name="Martin F."/>
            <person name="Rosso M.-N."/>
            <person name="Henrissat B."/>
            <person name="Hibbett D."/>
            <person name="Martinez A.T."/>
            <person name="Grigoriev I.V."/>
        </authorList>
    </citation>
    <scope>NUCLEOTIDE SEQUENCE</scope>
    <source>
        <strain evidence="1">CBS 247.69</strain>
    </source>
</reference>
<organism evidence="1 2">
    <name type="scientific">Collybia nuda</name>
    <dbReference type="NCBI Taxonomy" id="64659"/>
    <lineage>
        <taxon>Eukaryota</taxon>
        <taxon>Fungi</taxon>
        <taxon>Dikarya</taxon>
        <taxon>Basidiomycota</taxon>
        <taxon>Agaricomycotina</taxon>
        <taxon>Agaricomycetes</taxon>
        <taxon>Agaricomycetidae</taxon>
        <taxon>Agaricales</taxon>
        <taxon>Tricholomatineae</taxon>
        <taxon>Clitocybaceae</taxon>
        <taxon>Collybia</taxon>
    </lineage>
</organism>
<accession>A0A9P6CHI0</accession>
<sequence>YPRAQGLGGSTLHNALINIIANTQEDFNGLATISKDPTWSRSNMQNYFKKIEHNL</sequence>
<dbReference type="InterPro" id="IPR036188">
    <property type="entry name" value="FAD/NAD-bd_sf"/>
</dbReference>
<feature type="non-terminal residue" evidence="1">
    <location>
        <position position="1"/>
    </location>
</feature>
<feature type="non-terminal residue" evidence="1">
    <location>
        <position position="55"/>
    </location>
</feature>
<dbReference type="EMBL" id="MU150291">
    <property type="protein sequence ID" value="KAF9460959.1"/>
    <property type="molecule type" value="Genomic_DNA"/>
</dbReference>
<proteinExistence type="predicted"/>
<gene>
    <name evidence="1" type="ORF">BDZ94DRAFT_1121233</name>
</gene>
<keyword evidence="2" id="KW-1185">Reference proteome</keyword>
<comment type="caution">
    <text evidence="1">The sequence shown here is derived from an EMBL/GenBank/DDBJ whole genome shotgun (WGS) entry which is preliminary data.</text>
</comment>
<dbReference type="Proteomes" id="UP000807353">
    <property type="component" value="Unassembled WGS sequence"/>
</dbReference>
<protein>
    <submittedName>
        <fullName evidence="1">Uncharacterized protein</fullName>
    </submittedName>
</protein>
<name>A0A9P6CHI0_9AGAR</name>